<dbReference type="PANTHER" id="PTHR24246:SF27">
    <property type="entry name" value="ADENOSINE RECEPTOR, ISOFORM A"/>
    <property type="match status" value="1"/>
</dbReference>
<keyword evidence="5" id="KW-0297">G-protein coupled receptor</keyword>
<feature type="transmembrane region" description="Helical" evidence="10">
    <location>
        <begin position="204"/>
        <end position="228"/>
    </location>
</feature>
<evidence type="ECO:0000256" key="6">
    <source>
        <dbReference type="ARBA" id="ARBA00023136"/>
    </source>
</evidence>
<feature type="transmembrane region" description="Helical" evidence="10">
    <location>
        <begin position="240"/>
        <end position="261"/>
    </location>
</feature>
<feature type="non-terminal residue" evidence="12">
    <location>
        <position position="629"/>
    </location>
</feature>
<dbReference type="CDD" id="cd00637">
    <property type="entry name" value="7tm_classA_rhodopsin-like"/>
    <property type="match status" value="1"/>
</dbReference>
<sequence>MKECGSVWNETGLIFSEKEGRAWFAAFVIAFIVVLLLNAFTLDIYTRNRHLRKTSTYLIINLTVADLLIGTVTGASLPVFKADLESGNLTIESVQDFNWQSFVHLTLQGSFVVASLANISLISLERLHATVFPFRHCLVGTRVYLAIILCSWLFSLILSSVLALLYLHESPALLYVYTSYLKMKECLIVWKETGVIFSEKEERAWFAAFVIEFIVIFLLNAFTLAIYIGNRHLRKRSTYLIINLTVVDLLVGIVTGSSIIFEPDNLARDLGLEQDFSPAVLYRITNSFFVLHFFSYMVNPLIYAVRMQEFRKATRKWFLRMKECWNVRSETGRIISEKEERAWFAAFIIESSVIFLLNAFTLAIYTRNRHLRKPSTYLIINLTVADLLVGTVLVPLLFFVPDKPERDLELKQAFSCQSFVYFTSVYLFPVASLANISLISLERLHATLFPFRHCLFGRRVYLTTIFCSWLFSLTLSSAFSLLDLRASPATFLYVRTSYIFLSLLILKVSYVIIISTVKKNPPSPNAGPALSKERKLTMTLFTVTAFSVLTILPWVIWNVIAPHIYSKLCPAVFYRIYSSFKVIYFFNSIVNPLIYAIRMQEFRKAARKWLCFKTLELARVQPMEPLTLH</sequence>
<gene>
    <name evidence="12" type="ORF">PLOB_00011691</name>
</gene>
<dbReference type="EMBL" id="CALNXK010000162">
    <property type="protein sequence ID" value="CAH3171250.1"/>
    <property type="molecule type" value="Genomic_DNA"/>
</dbReference>
<comment type="caution">
    <text evidence="12">The sequence shown here is derived from an EMBL/GenBank/DDBJ whole genome shotgun (WGS) entry which is preliminary data.</text>
</comment>
<keyword evidence="7" id="KW-0675">Receptor</keyword>
<evidence type="ECO:0000313" key="13">
    <source>
        <dbReference type="Proteomes" id="UP001159405"/>
    </source>
</evidence>
<proteinExistence type="predicted"/>
<dbReference type="SUPFAM" id="SSF81321">
    <property type="entry name" value="Family A G protein-coupled receptor-like"/>
    <property type="match status" value="4"/>
</dbReference>
<comment type="subcellular location">
    <subcellularLocation>
        <location evidence="1">Cell membrane</location>
        <topology evidence="1">Multi-pass membrane protein</topology>
    </subcellularLocation>
</comment>
<feature type="transmembrane region" description="Helical" evidence="10">
    <location>
        <begin position="57"/>
        <end position="79"/>
    </location>
</feature>
<feature type="transmembrane region" description="Helical" evidence="10">
    <location>
        <begin position="342"/>
        <end position="365"/>
    </location>
</feature>
<evidence type="ECO:0000256" key="10">
    <source>
        <dbReference type="SAM" id="Phobius"/>
    </source>
</evidence>
<keyword evidence="2" id="KW-1003">Cell membrane</keyword>
<name>A0ABN8QWT9_9CNID</name>
<dbReference type="InterPro" id="IPR017452">
    <property type="entry name" value="GPCR_Rhodpsn_7TM"/>
</dbReference>
<keyword evidence="8" id="KW-0325">Glycoprotein</keyword>
<dbReference type="Gene3D" id="1.10.1220.70">
    <property type="match status" value="1"/>
</dbReference>
<dbReference type="PROSITE" id="PS50262">
    <property type="entry name" value="G_PROTEIN_RECEP_F1_2"/>
    <property type="match status" value="2"/>
</dbReference>
<organism evidence="12 13">
    <name type="scientific">Porites lobata</name>
    <dbReference type="NCBI Taxonomy" id="104759"/>
    <lineage>
        <taxon>Eukaryota</taxon>
        <taxon>Metazoa</taxon>
        <taxon>Cnidaria</taxon>
        <taxon>Anthozoa</taxon>
        <taxon>Hexacorallia</taxon>
        <taxon>Scleractinia</taxon>
        <taxon>Fungiina</taxon>
        <taxon>Poritidae</taxon>
        <taxon>Porites</taxon>
    </lineage>
</organism>
<dbReference type="PRINTS" id="PR00237">
    <property type="entry name" value="GPCRRHODOPSN"/>
</dbReference>
<feature type="domain" description="G-protein coupled receptors family 1 profile" evidence="11">
    <location>
        <begin position="357"/>
        <end position="595"/>
    </location>
</feature>
<feature type="transmembrane region" description="Helical" evidence="10">
    <location>
        <begin position="99"/>
        <end position="122"/>
    </location>
</feature>
<feature type="transmembrane region" description="Helical" evidence="10">
    <location>
        <begin position="460"/>
        <end position="482"/>
    </location>
</feature>
<evidence type="ECO:0000313" key="12">
    <source>
        <dbReference type="EMBL" id="CAH3171250.1"/>
    </source>
</evidence>
<feature type="transmembrane region" description="Helical" evidence="10">
    <location>
        <begin position="419"/>
        <end position="439"/>
    </location>
</feature>
<accession>A0ABN8QWT9</accession>
<evidence type="ECO:0000256" key="4">
    <source>
        <dbReference type="ARBA" id="ARBA00022989"/>
    </source>
</evidence>
<keyword evidence="3 10" id="KW-0812">Transmembrane</keyword>
<dbReference type="InterPro" id="IPR000276">
    <property type="entry name" value="GPCR_Rhodpsn"/>
</dbReference>
<evidence type="ECO:0000256" key="1">
    <source>
        <dbReference type="ARBA" id="ARBA00004651"/>
    </source>
</evidence>
<dbReference type="Pfam" id="PF00001">
    <property type="entry name" value="7tm_1"/>
    <property type="match status" value="2"/>
</dbReference>
<evidence type="ECO:0000256" key="2">
    <source>
        <dbReference type="ARBA" id="ARBA00022475"/>
    </source>
</evidence>
<keyword evidence="13" id="KW-1185">Reference proteome</keyword>
<keyword evidence="9" id="KW-0807">Transducer</keyword>
<dbReference type="PANTHER" id="PTHR24246">
    <property type="entry name" value="OLFACTORY RECEPTOR AND ADENOSINE RECEPTOR"/>
    <property type="match status" value="1"/>
</dbReference>
<feature type="domain" description="G-protein coupled receptors family 1 profile" evidence="11">
    <location>
        <begin position="37"/>
        <end position="303"/>
    </location>
</feature>
<evidence type="ECO:0000256" key="9">
    <source>
        <dbReference type="ARBA" id="ARBA00023224"/>
    </source>
</evidence>
<feature type="transmembrane region" description="Helical" evidence="10">
    <location>
        <begin position="538"/>
        <end position="556"/>
    </location>
</feature>
<dbReference type="Gene3D" id="1.20.1070.10">
    <property type="entry name" value="Rhodopsin 7-helix transmembrane proteins"/>
    <property type="match status" value="3"/>
</dbReference>
<feature type="transmembrane region" description="Helical" evidence="10">
    <location>
        <begin position="377"/>
        <end position="399"/>
    </location>
</feature>
<evidence type="ECO:0000256" key="3">
    <source>
        <dbReference type="ARBA" id="ARBA00022692"/>
    </source>
</evidence>
<evidence type="ECO:0000259" key="11">
    <source>
        <dbReference type="PROSITE" id="PS50262"/>
    </source>
</evidence>
<protein>
    <recommendedName>
        <fullName evidence="11">G-protein coupled receptors family 1 profile domain-containing protein</fullName>
    </recommendedName>
</protein>
<evidence type="ECO:0000256" key="7">
    <source>
        <dbReference type="ARBA" id="ARBA00023170"/>
    </source>
</evidence>
<feature type="transmembrane region" description="Helical" evidence="10">
    <location>
        <begin position="143"/>
        <end position="167"/>
    </location>
</feature>
<evidence type="ECO:0000256" key="5">
    <source>
        <dbReference type="ARBA" id="ARBA00023040"/>
    </source>
</evidence>
<feature type="transmembrane region" description="Helical" evidence="10">
    <location>
        <begin position="497"/>
        <end position="517"/>
    </location>
</feature>
<dbReference type="Proteomes" id="UP001159405">
    <property type="component" value="Unassembled WGS sequence"/>
</dbReference>
<evidence type="ECO:0000256" key="8">
    <source>
        <dbReference type="ARBA" id="ARBA00023180"/>
    </source>
</evidence>
<keyword evidence="6 10" id="KW-0472">Membrane</keyword>
<feature type="transmembrane region" description="Helical" evidence="10">
    <location>
        <begin position="22"/>
        <end position="45"/>
    </location>
</feature>
<keyword evidence="4 10" id="KW-1133">Transmembrane helix</keyword>
<feature type="transmembrane region" description="Helical" evidence="10">
    <location>
        <begin position="576"/>
        <end position="597"/>
    </location>
</feature>
<reference evidence="12 13" key="1">
    <citation type="submission" date="2022-05" db="EMBL/GenBank/DDBJ databases">
        <authorList>
            <consortium name="Genoscope - CEA"/>
            <person name="William W."/>
        </authorList>
    </citation>
    <scope>NUCLEOTIDE SEQUENCE [LARGE SCALE GENOMIC DNA]</scope>
</reference>